<dbReference type="Proteomes" id="UP001141806">
    <property type="component" value="Unassembled WGS sequence"/>
</dbReference>
<evidence type="ECO:0000313" key="2">
    <source>
        <dbReference type="Proteomes" id="UP001141806"/>
    </source>
</evidence>
<name>A0A9Q0R312_9MAGN</name>
<dbReference type="AlphaFoldDB" id="A0A9Q0R312"/>
<proteinExistence type="predicted"/>
<organism evidence="1 2">
    <name type="scientific">Protea cynaroides</name>
    <dbReference type="NCBI Taxonomy" id="273540"/>
    <lineage>
        <taxon>Eukaryota</taxon>
        <taxon>Viridiplantae</taxon>
        <taxon>Streptophyta</taxon>
        <taxon>Embryophyta</taxon>
        <taxon>Tracheophyta</taxon>
        <taxon>Spermatophyta</taxon>
        <taxon>Magnoliopsida</taxon>
        <taxon>Proteales</taxon>
        <taxon>Proteaceae</taxon>
        <taxon>Protea</taxon>
    </lineage>
</organism>
<comment type="caution">
    <text evidence="1">The sequence shown here is derived from an EMBL/GenBank/DDBJ whole genome shotgun (WGS) entry which is preliminary data.</text>
</comment>
<evidence type="ECO:0000313" key="1">
    <source>
        <dbReference type="EMBL" id="KAJ4981209.1"/>
    </source>
</evidence>
<gene>
    <name evidence="1" type="ORF">NE237_032046</name>
</gene>
<sequence length="155" mass="16163">MVLHNDPFPVLQPSLPLDNVTAPSIDIPAAKESPPVVPFPEASTEVSFDDVSQLPTEILLDEGSLVVSPTAAPTGVFFDVVPQLSTEIPLDECSPVVHSPLALFSISSGHPTSLHMPASCVLVAIDSRPAPVSPLQRPCAPSPATPLLTTIIPPP</sequence>
<keyword evidence="2" id="KW-1185">Reference proteome</keyword>
<reference evidence="1" key="1">
    <citation type="journal article" date="2023" name="Plant J.">
        <title>The genome of the king protea, Protea cynaroides.</title>
        <authorList>
            <person name="Chang J."/>
            <person name="Duong T.A."/>
            <person name="Schoeman C."/>
            <person name="Ma X."/>
            <person name="Roodt D."/>
            <person name="Barker N."/>
            <person name="Li Z."/>
            <person name="Van de Peer Y."/>
            <person name="Mizrachi E."/>
        </authorList>
    </citation>
    <scope>NUCLEOTIDE SEQUENCE</scope>
    <source>
        <tissue evidence="1">Young leaves</tissue>
    </source>
</reference>
<accession>A0A9Q0R312</accession>
<protein>
    <submittedName>
        <fullName evidence="1">Uncharacterized protein</fullName>
    </submittedName>
</protein>
<dbReference type="EMBL" id="JAMYWD010000001">
    <property type="protein sequence ID" value="KAJ4981209.1"/>
    <property type="molecule type" value="Genomic_DNA"/>
</dbReference>